<evidence type="ECO:0000313" key="1">
    <source>
        <dbReference type="EMBL" id="QBP13922.1"/>
    </source>
</evidence>
<dbReference type="OrthoDB" id="5293556at2"/>
<dbReference type="PROSITE" id="PS50977">
    <property type="entry name" value="HTH_TETR_2"/>
    <property type="match status" value="1"/>
</dbReference>
<dbReference type="Pfam" id="PF13305">
    <property type="entry name" value="TetR_C_33"/>
    <property type="match status" value="1"/>
</dbReference>
<dbReference type="InterPro" id="IPR025996">
    <property type="entry name" value="MT1864/Rv1816-like_C"/>
</dbReference>
<dbReference type="InterPro" id="IPR036271">
    <property type="entry name" value="Tet_transcr_reg_TetR-rel_C_sf"/>
</dbReference>
<dbReference type="AlphaFoldDB" id="A0A132HCC7"/>
<accession>A0A132HCC7</accession>
<dbReference type="OMA" id="GMFELMF"/>
<dbReference type="Gene3D" id="1.10.357.10">
    <property type="entry name" value="Tetracycline Repressor, domain 2"/>
    <property type="match status" value="1"/>
</dbReference>
<proteinExistence type="predicted"/>
<dbReference type="InterPro" id="IPR001647">
    <property type="entry name" value="HTH_TetR"/>
</dbReference>
<evidence type="ECO:0000313" key="2">
    <source>
        <dbReference type="Proteomes" id="UP000253772"/>
    </source>
</evidence>
<organism evidence="1 2">
    <name type="scientific">Cupriavidus metallidurans</name>
    <dbReference type="NCBI Taxonomy" id="119219"/>
    <lineage>
        <taxon>Bacteria</taxon>
        <taxon>Pseudomonadati</taxon>
        <taxon>Pseudomonadota</taxon>
        <taxon>Betaproteobacteria</taxon>
        <taxon>Burkholderiales</taxon>
        <taxon>Burkholderiaceae</taxon>
        <taxon>Cupriavidus</taxon>
    </lineage>
</organism>
<dbReference type="SUPFAM" id="SSF46689">
    <property type="entry name" value="Homeodomain-like"/>
    <property type="match status" value="1"/>
</dbReference>
<dbReference type="GO" id="GO:0003700">
    <property type="term" value="F:DNA-binding transcription factor activity"/>
    <property type="evidence" value="ECO:0007669"/>
    <property type="project" value="TreeGrafter"/>
</dbReference>
<dbReference type="Pfam" id="PF00440">
    <property type="entry name" value="TetR_N"/>
    <property type="match status" value="1"/>
</dbReference>
<protein>
    <submittedName>
        <fullName evidence="1">TetR/AcrR family transcriptional regulator</fullName>
    </submittedName>
</protein>
<dbReference type="PANTHER" id="PTHR30055:SF234">
    <property type="entry name" value="HTH-TYPE TRANSCRIPTIONAL REGULATOR BETI"/>
    <property type="match status" value="1"/>
</dbReference>
<dbReference type="PANTHER" id="PTHR30055">
    <property type="entry name" value="HTH-TYPE TRANSCRIPTIONAL REGULATOR RUTR"/>
    <property type="match status" value="1"/>
</dbReference>
<dbReference type="InterPro" id="IPR050109">
    <property type="entry name" value="HTH-type_TetR-like_transc_reg"/>
</dbReference>
<dbReference type="GO" id="GO:0000976">
    <property type="term" value="F:transcription cis-regulatory region binding"/>
    <property type="evidence" value="ECO:0007669"/>
    <property type="project" value="TreeGrafter"/>
</dbReference>
<sequence>MNEGGTKQNGGRKGGTRKVAGGTTKPAGQWHHGDLRASLIAWGLHLLDTQGIAAMSMREAAKLAGVSPGAPAHHFQDRNGLLAAIAAQAFRELGAFQGNRARLIPRDTPANKLRALLVGYAEFAHMYPARFHLMFGPAIERRDEYPELQEASSGSFDRVRETVVACLGGREPGALTHEQLAFCVWTAAHGLATLTATHDRFRAISAAPGAVEQMADTVATFCLAALQHTDDV</sequence>
<dbReference type="InterPro" id="IPR009057">
    <property type="entry name" value="Homeodomain-like_sf"/>
</dbReference>
<dbReference type="SUPFAM" id="SSF48498">
    <property type="entry name" value="Tetracyclin repressor-like, C-terminal domain"/>
    <property type="match status" value="1"/>
</dbReference>
<gene>
    <name evidence="1" type="ORF">DDF84_030770</name>
</gene>
<name>A0A132HCC7_9BURK</name>
<dbReference type="EMBL" id="CP037901">
    <property type="protein sequence ID" value="QBP13922.1"/>
    <property type="molecule type" value="Genomic_DNA"/>
</dbReference>
<dbReference type="Proteomes" id="UP000253772">
    <property type="component" value="Chromosome c2"/>
</dbReference>
<reference evidence="1 2" key="1">
    <citation type="submission" date="2019-03" db="EMBL/GenBank/DDBJ databases">
        <title>Comparative insights into the high quality Complete genome sequence of highly metal resistant Cupriavidus metallidurans strain BS1 isolated from a gold-copper mine.</title>
        <authorList>
            <person name="Mazhar H.S."/>
            <person name="Rensing C."/>
        </authorList>
    </citation>
    <scope>NUCLEOTIDE SEQUENCE [LARGE SCALE GENOMIC DNA]</scope>
    <source>
        <strain evidence="1 2">BS1</strain>
    </source>
</reference>
<dbReference type="RefSeq" id="WP_011520047.1">
    <property type="nucleotide sequence ID" value="NZ_CP026544.1"/>
</dbReference>